<keyword evidence="1" id="KW-0472">Membrane</keyword>
<evidence type="ECO:0000313" key="2">
    <source>
        <dbReference type="EMBL" id="MBO8439353.1"/>
    </source>
</evidence>
<dbReference type="Pfam" id="PF14126">
    <property type="entry name" value="DUF4293"/>
    <property type="match status" value="1"/>
</dbReference>
<reference evidence="2" key="1">
    <citation type="submission" date="2020-10" db="EMBL/GenBank/DDBJ databases">
        <authorList>
            <person name="Gilroy R."/>
        </authorList>
    </citation>
    <scope>NUCLEOTIDE SEQUENCE</scope>
    <source>
        <strain evidence="2">3924</strain>
    </source>
</reference>
<sequence>MIQRIQSIYLLVVLILSMVTLLSPVLELASADAYYELSVRGLERSTAASALIAGGEEEQAVVVEHAWMLTLISAIIPLITLISIWLYKHRQLQIRLTVFNSLLMLGYYGMYAFYLYYFKEKYAADAVHPLLPAVFPLVCIVLNVLAIRGIAKDDALVKSYERLR</sequence>
<accession>A0A940DIP7</accession>
<gene>
    <name evidence="2" type="ORF">IAC51_01740</name>
</gene>
<name>A0A940DIP7_9BACT</name>
<feature type="transmembrane region" description="Helical" evidence="1">
    <location>
        <begin position="7"/>
        <end position="26"/>
    </location>
</feature>
<protein>
    <submittedName>
        <fullName evidence="2">DUF4293 domain-containing protein</fullName>
    </submittedName>
</protein>
<feature type="transmembrane region" description="Helical" evidence="1">
    <location>
        <begin position="99"/>
        <end position="118"/>
    </location>
</feature>
<dbReference type="EMBL" id="JADIMV010000032">
    <property type="protein sequence ID" value="MBO8439353.1"/>
    <property type="molecule type" value="Genomic_DNA"/>
</dbReference>
<keyword evidence="1" id="KW-1133">Transmembrane helix</keyword>
<keyword evidence="1" id="KW-0812">Transmembrane</keyword>
<dbReference type="AlphaFoldDB" id="A0A940DIP7"/>
<feature type="transmembrane region" description="Helical" evidence="1">
    <location>
        <begin position="66"/>
        <end position="87"/>
    </location>
</feature>
<comment type="caution">
    <text evidence="2">The sequence shown here is derived from an EMBL/GenBank/DDBJ whole genome shotgun (WGS) entry which is preliminary data.</text>
</comment>
<evidence type="ECO:0000256" key="1">
    <source>
        <dbReference type="SAM" id="Phobius"/>
    </source>
</evidence>
<dbReference type="Proteomes" id="UP000712007">
    <property type="component" value="Unassembled WGS sequence"/>
</dbReference>
<evidence type="ECO:0000313" key="3">
    <source>
        <dbReference type="Proteomes" id="UP000712007"/>
    </source>
</evidence>
<reference evidence="2" key="2">
    <citation type="journal article" date="2021" name="PeerJ">
        <title>Extensive microbial diversity within the chicken gut microbiome revealed by metagenomics and culture.</title>
        <authorList>
            <person name="Gilroy R."/>
            <person name="Ravi A."/>
            <person name="Getino M."/>
            <person name="Pursley I."/>
            <person name="Horton D.L."/>
            <person name="Alikhan N.F."/>
            <person name="Baker D."/>
            <person name="Gharbi K."/>
            <person name="Hall N."/>
            <person name="Watson M."/>
            <person name="Adriaenssens E.M."/>
            <person name="Foster-Nyarko E."/>
            <person name="Jarju S."/>
            <person name="Secka A."/>
            <person name="Antonio M."/>
            <person name="Oren A."/>
            <person name="Chaudhuri R.R."/>
            <person name="La Ragione R."/>
            <person name="Hildebrand F."/>
            <person name="Pallen M.J."/>
        </authorList>
    </citation>
    <scope>NUCLEOTIDE SEQUENCE</scope>
    <source>
        <strain evidence="2">3924</strain>
    </source>
</reference>
<organism evidence="2 3">
    <name type="scientific">Candidatus Aphodosoma intestinipullorum</name>
    <dbReference type="NCBI Taxonomy" id="2840674"/>
    <lineage>
        <taxon>Bacteria</taxon>
        <taxon>Pseudomonadati</taxon>
        <taxon>Bacteroidota</taxon>
        <taxon>Bacteroidia</taxon>
        <taxon>Bacteroidales</taxon>
        <taxon>Candidatus Aphodosoma</taxon>
    </lineage>
</organism>
<dbReference type="InterPro" id="IPR025635">
    <property type="entry name" value="DUF4293"/>
</dbReference>
<proteinExistence type="predicted"/>
<feature type="transmembrane region" description="Helical" evidence="1">
    <location>
        <begin position="130"/>
        <end position="151"/>
    </location>
</feature>